<name>A0A6J4IYF3_9CHLR</name>
<evidence type="ECO:0000256" key="5">
    <source>
        <dbReference type="ARBA" id="ARBA00022840"/>
    </source>
</evidence>
<dbReference type="SUPFAM" id="SSF51735">
    <property type="entry name" value="NAD(P)-binding Rossmann-fold domains"/>
    <property type="match status" value="1"/>
</dbReference>
<protein>
    <recommendedName>
        <fullName evidence="8">NH(3)-dependent NAD(+) synthetase</fullName>
        <ecNumber evidence="8">6.3.1.5</ecNumber>
    </recommendedName>
</protein>
<dbReference type="GO" id="GO:0009435">
    <property type="term" value="P:NAD+ biosynthetic process"/>
    <property type="evidence" value="ECO:0007669"/>
    <property type="project" value="UniProtKB-UniPathway"/>
</dbReference>
<reference evidence="10" key="1">
    <citation type="submission" date="2020-02" db="EMBL/GenBank/DDBJ databases">
        <authorList>
            <person name="Meier V. D."/>
        </authorList>
    </citation>
    <scope>NUCLEOTIDE SEQUENCE</scope>
    <source>
        <strain evidence="10">AVDCRST_MAG93</strain>
    </source>
</reference>
<dbReference type="Gene3D" id="3.40.50.720">
    <property type="entry name" value="NAD(P)-binding Rossmann-like Domain"/>
    <property type="match status" value="1"/>
</dbReference>
<evidence type="ECO:0000256" key="1">
    <source>
        <dbReference type="ARBA" id="ARBA00004790"/>
    </source>
</evidence>
<dbReference type="GO" id="GO:0032787">
    <property type="term" value="P:monocarboxylic acid metabolic process"/>
    <property type="evidence" value="ECO:0007669"/>
    <property type="project" value="UniProtKB-ARBA"/>
</dbReference>
<feature type="non-terminal residue" evidence="10">
    <location>
        <position position="1"/>
    </location>
</feature>
<dbReference type="PRINTS" id="PR00081">
    <property type="entry name" value="GDHRDH"/>
</dbReference>
<dbReference type="InterPro" id="IPR003694">
    <property type="entry name" value="NAD_synthase"/>
</dbReference>
<evidence type="ECO:0000313" key="10">
    <source>
        <dbReference type="EMBL" id="CAA9263251.1"/>
    </source>
</evidence>
<dbReference type="InterPro" id="IPR014729">
    <property type="entry name" value="Rossmann-like_a/b/a_fold"/>
</dbReference>
<dbReference type="GO" id="GO:0004359">
    <property type="term" value="F:glutaminase activity"/>
    <property type="evidence" value="ECO:0007669"/>
    <property type="project" value="InterPro"/>
</dbReference>
<evidence type="ECO:0000259" key="9">
    <source>
        <dbReference type="Pfam" id="PF02540"/>
    </source>
</evidence>
<dbReference type="SUPFAM" id="SSF52402">
    <property type="entry name" value="Adenine nucleotide alpha hydrolases-like"/>
    <property type="match status" value="1"/>
</dbReference>
<comment type="similarity">
    <text evidence="2">Belongs to the short-chain dehydrogenases/reductases (SDR) family.</text>
</comment>
<organism evidence="10">
    <name type="scientific">uncultured Chloroflexia bacterium</name>
    <dbReference type="NCBI Taxonomy" id="1672391"/>
    <lineage>
        <taxon>Bacteria</taxon>
        <taxon>Bacillati</taxon>
        <taxon>Chloroflexota</taxon>
        <taxon>Chloroflexia</taxon>
        <taxon>environmental samples</taxon>
    </lineage>
</organism>
<proteinExistence type="inferred from homology"/>
<dbReference type="PANTHER" id="PTHR42879">
    <property type="entry name" value="3-OXOACYL-(ACYL-CARRIER-PROTEIN) REDUCTASE"/>
    <property type="match status" value="1"/>
</dbReference>
<evidence type="ECO:0000256" key="8">
    <source>
        <dbReference type="RuleBase" id="RU003812"/>
    </source>
</evidence>
<dbReference type="EC" id="6.3.1.5" evidence="8"/>
<dbReference type="Pfam" id="PF02540">
    <property type="entry name" value="NAD_synthase"/>
    <property type="match status" value="1"/>
</dbReference>
<keyword evidence="5 7" id="KW-0067">ATP-binding</keyword>
<dbReference type="PRINTS" id="PR00080">
    <property type="entry name" value="SDRFAMILY"/>
</dbReference>
<dbReference type="GO" id="GO:0008795">
    <property type="term" value="F:NAD+ synthase activity"/>
    <property type="evidence" value="ECO:0007669"/>
    <property type="project" value="UniProtKB-EC"/>
</dbReference>
<comment type="pathway">
    <text evidence="1">Cofactor biosynthesis; NAD(+) biosynthesis.</text>
</comment>
<dbReference type="PANTHER" id="PTHR42879:SF2">
    <property type="entry name" value="3-OXOACYL-[ACYL-CARRIER-PROTEIN] REDUCTASE FABG"/>
    <property type="match status" value="1"/>
</dbReference>
<evidence type="ECO:0000256" key="4">
    <source>
        <dbReference type="ARBA" id="ARBA00022741"/>
    </source>
</evidence>
<dbReference type="Gene3D" id="3.40.50.620">
    <property type="entry name" value="HUPs"/>
    <property type="match status" value="1"/>
</dbReference>
<accession>A0A6J4IYF3</accession>
<gene>
    <name evidence="10" type="ORF">AVDCRST_MAG93-2281</name>
</gene>
<dbReference type="GO" id="GO:0005524">
    <property type="term" value="F:ATP binding"/>
    <property type="evidence" value="ECO:0007669"/>
    <property type="project" value="UniProtKB-KW"/>
</dbReference>
<keyword evidence="3 7" id="KW-0436">Ligase</keyword>
<comment type="similarity">
    <text evidence="7">Belongs to the NAD synthetase family.</text>
</comment>
<dbReference type="InterPro" id="IPR020904">
    <property type="entry name" value="Sc_DH/Rdtase_CS"/>
</dbReference>
<keyword evidence="4 7" id="KW-0547">Nucleotide-binding</keyword>
<dbReference type="InterPro" id="IPR036291">
    <property type="entry name" value="NAD(P)-bd_dom_sf"/>
</dbReference>
<keyword evidence="10" id="KW-0315">Glutamine amidotransferase</keyword>
<dbReference type="PROSITE" id="PS00061">
    <property type="entry name" value="ADH_SHORT"/>
    <property type="match status" value="1"/>
</dbReference>
<dbReference type="GO" id="GO:0003952">
    <property type="term" value="F:NAD+ synthase (glutamine-hydrolyzing) activity"/>
    <property type="evidence" value="ECO:0007669"/>
    <property type="project" value="InterPro"/>
</dbReference>
<dbReference type="CDD" id="cd00553">
    <property type="entry name" value="NAD_synthase"/>
    <property type="match status" value="1"/>
</dbReference>
<evidence type="ECO:0000256" key="2">
    <source>
        <dbReference type="ARBA" id="ARBA00006484"/>
    </source>
</evidence>
<dbReference type="InterPro" id="IPR022310">
    <property type="entry name" value="NAD/GMP_synthase"/>
</dbReference>
<dbReference type="InterPro" id="IPR002347">
    <property type="entry name" value="SDR_fam"/>
</dbReference>
<evidence type="ECO:0000256" key="7">
    <source>
        <dbReference type="RuleBase" id="RU003811"/>
    </source>
</evidence>
<evidence type="ECO:0000256" key="6">
    <source>
        <dbReference type="ARBA" id="ARBA00023027"/>
    </source>
</evidence>
<dbReference type="NCBIfam" id="TIGR00552">
    <property type="entry name" value="nadE"/>
    <property type="match status" value="1"/>
</dbReference>
<dbReference type="AlphaFoldDB" id="A0A6J4IYF3"/>
<dbReference type="InterPro" id="IPR050259">
    <property type="entry name" value="SDR"/>
</dbReference>
<dbReference type="GO" id="GO:0016740">
    <property type="term" value="F:transferase activity"/>
    <property type="evidence" value="ECO:0007669"/>
    <property type="project" value="UniProtKB-KW"/>
</dbReference>
<comment type="catalytic activity">
    <reaction evidence="8">
        <text>deamido-NAD(+) + NH4(+) + ATP = AMP + diphosphate + NAD(+) + H(+)</text>
        <dbReference type="Rhea" id="RHEA:21188"/>
        <dbReference type="ChEBI" id="CHEBI:15378"/>
        <dbReference type="ChEBI" id="CHEBI:28938"/>
        <dbReference type="ChEBI" id="CHEBI:30616"/>
        <dbReference type="ChEBI" id="CHEBI:33019"/>
        <dbReference type="ChEBI" id="CHEBI:57540"/>
        <dbReference type="ChEBI" id="CHEBI:58437"/>
        <dbReference type="ChEBI" id="CHEBI:456215"/>
        <dbReference type="EC" id="6.3.1.5"/>
    </reaction>
</comment>
<evidence type="ECO:0000256" key="3">
    <source>
        <dbReference type="ARBA" id="ARBA00022598"/>
    </source>
</evidence>
<feature type="domain" description="NAD/GMP synthase" evidence="9">
    <location>
        <begin position="2"/>
        <end position="189"/>
    </location>
</feature>
<keyword evidence="6 7" id="KW-0520">NAD</keyword>
<sequence>SDHSIQDALALAENLGIATQILPIAETMAAYEHTLGPAFAGTPAGLAEENIQARIRGNLLMAISNKFGYLLISTGNKSEMAVGYCTLYGDMSGGLAAIADVPKTRVYALCHWLNTKAVALRGKLEIIPAHILTKPPSAELKPGQVDQDSLPPYDTLDDILQRLIDQHQSLAQIVDAGHDPAVVQQVVQIDLNGCFYTVHAALPHMTEQGSGAIVNMSSFVGQAGNVMQANYSAAKAGLLGYTRTAALELADSGITVNAVCPGFIETDMTDAIPDEVQEKITKTIPLGRFGQPEDIAQAVRFCIENEYMTGATLDINGGVYMRT</sequence>
<dbReference type="GO" id="GO:0005737">
    <property type="term" value="C:cytoplasm"/>
    <property type="evidence" value="ECO:0007669"/>
    <property type="project" value="InterPro"/>
</dbReference>
<keyword evidence="10" id="KW-0808">Transferase</keyword>
<dbReference type="UniPathway" id="UPA00253"/>
<dbReference type="EMBL" id="CADCTR010000773">
    <property type="protein sequence ID" value="CAA9263251.1"/>
    <property type="molecule type" value="Genomic_DNA"/>
</dbReference>